<dbReference type="SUPFAM" id="SSF55729">
    <property type="entry name" value="Acyl-CoA N-acyltransferases (Nat)"/>
    <property type="match status" value="1"/>
</dbReference>
<protein>
    <submittedName>
        <fullName evidence="2">Acetyltransferase, GNAT family</fullName>
    </submittedName>
</protein>
<sequence>MQLGSKAKMLYGERVQLRRHEPGNYGLYAEWYGDPEVWHLTSWAAAPLGRSAVKRLFEERDLSATDDSFAIHVSGEVEPVGVISLMNLSEANASAELSVIVGHPDDRNHGLGAEAIGRIVRYAFEDLDLNRVGLSVFEFNDTAISTYERLGFEHEGRLRSAVKRPDGFYDAILMSVLRDEWRSSSPRS</sequence>
<dbReference type="InterPro" id="IPR016181">
    <property type="entry name" value="Acyl_CoA_acyltransferase"/>
</dbReference>
<gene>
    <name evidence="2" type="ORF">AVDCRST_MAG55-1217</name>
</gene>
<dbReference type="Pfam" id="PF13302">
    <property type="entry name" value="Acetyltransf_3"/>
    <property type="match status" value="1"/>
</dbReference>
<dbReference type="Gene3D" id="3.40.630.30">
    <property type="match status" value="1"/>
</dbReference>
<dbReference type="InterPro" id="IPR000182">
    <property type="entry name" value="GNAT_dom"/>
</dbReference>
<name>A0A6J4PB17_9ACTN</name>
<evidence type="ECO:0000313" key="2">
    <source>
        <dbReference type="EMBL" id="CAA9409506.1"/>
    </source>
</evidence>
<feature type="domain" description="N-acetyltransferase" evidence="1">
    <location>
        <begin position="15"/>
        <end position="179"/>
    </location>
</feature>
<dbReference type="AlphaFoldDB" id="A0A6J4PB17"/>
<proteinExistence type="predicted"/>
<dbReference type="EMBL" id="CADCUZ010000049">
    <property type="protein sequence ID" value="CAA9409506.1"/>
    <property type="molecule type" value="Genomic_DNA"/>
</dbReference>
<dbReference type="CDD" id="cd04301">
    <property type="entry name" value="NAT_SF"/>
    <property type="match status" value="1"/>
</dbReference>
<keyword evidence="2" id="KW-0808">Transferase</keyword>
<organism evidence="2">
    <name type="scientific">uncultured Rubrobacteraceae bacterium</name>
    <dbReference type="NCBI Taxonomy" id="349277"/>
    <lineage>
        <taxon>Bacteria</taxon>
        <taxon>Bacillati</taxon>
        <taxon>Actinomycetota</taxon>
        <taxon>Rubrobacteria</taxon>
        <taxon>Rubrobacterales</taxon>
        <taxon>Rubrobacteraceae</taxon>
        <taxon>environmental samples</taxon>
    </lineage>
</organism>
<dbReference type="PANTHER" id="PTHR43415:SF3">
    <property type="entry name" value="GNAT-FAMILY ACETYLTRANSFERASE"/>
    <property type="match status" value="1"/>
</dbReference>
<dbReference type="PROSITE" id="PS51186">
    <property type="entry name" value="GNAT"/>
    <property type="match status" value="1"/>
</dbReference>
<dbReference type="PANTHER" id="PTHR43415">
    <property type="entry name" value="SPERMIDINE N(1)-ACETYLTRANSFERASE"/>
    <property type="match status" value="1"/>
</dbReference>
<evidence type="ECO:0000259" key="1">
    <source>
        <dbReference type="PROSITE" id="PS51186"/>
    </source>
</evidence>
<reference evidence="2" key="1">
    <citation type="submission" date="2020-02" db="EMBL/GenBank/DDBJ databases">
        <authorList>
            <person name="Meier V. D."/>
        </authorList>
    </citation>
    <scope>NUCLEOTIDE SEQUENCE</scope>
    <source>
        <strain evidence="2">AVDCRST_MAG55</strain>
    </source>
</reference>
<dbReference type="GO" id="GO:0016747">
    <property type="term" value="F:acyltransferase activity, transferring groups other than amino-acyl groups"/>
    <property type="evidence" value="ECO:0007669"/>
    <property type="project" value="InterPro"/>
</dbReference>
<accession>A0A6J4PB17</accession>